<name>A0A9W6J6M0_9HYPH</name>
<evidence type="ECO:0000313" key="2">
    <source>
        <dbReference type="EMBL" id="GLK70698.1"/>
    </source>
</evidence>
<reference evidence="2" key="2">
    <citation type="submission" date="2023-01" db="EMBL/GenBank/DDBJ databases">
        <authorList>
            <person name="Sun Q."/>
            <person name="Evtushenko L."/>
        </authorList>
    </citation>
    <scope>NUCLEOTIDE SEQUENCE</scope>
    <source>
        <strain evidence="2">VKM B-2484</strain>
    </source>
</reference>
<dbReference type="Proteomes" id="UP001143370">
    <property type="component" value="Unassembled WGS sequence"/>
</dbReference>
<dbReference type="AlphaFoldDB" id="A0A9W6J6M0"/>
<sequence>MFNPYRSTREEGGMKQTDAAQISFKREADPKGLLDPGKMIAWDHPDFDFPAGRTYLFAGLESRTAGDAG</sequence>
<accession>A0A9W6J6M0</accession>
<organism evidence="2 3">
    <name type="scientific">Ancylobacter dichloromethanicus</name>
    <dbReference type="NCBI Taxonomy" id="518825"/>
    <lineage>
        <taxon>Bacteria</taxon>
        <taxon>Pseudomonadati</taxon>
        <taxon>Pseudomonadota</taxon>
        <taxon>Alphaproteobacteria</taxon>
        <taxon>Hyphomicrobiales</taxon>
        <taxon>Xanthobacteraceae</taxon>
        <taxon>Ancylobacter</taxon>
    </lineage>
</organism>
<feature type="region of interest" description="Disordered" evidence="1">
    <location>
        <begin position="1"/>
        <end position="29"/>
    </location>
</feature>
<evidence type="ECO:0000313" key="3">
    <source>
        <dbReference type="Proteomes" id="UP001143370"/>
    </source>
</evidence>
<protein>
    <submittedName>
        <fullName evidence="2">Uncharacterized protein</fullName>
    </submittedName>
</protein>
<gene>
    <name evidence="2" type="ORF">GCM10017643_08130</name>
</gene>
<comment type="caution">
    <text evidence="2">The sequence shown here is derived from an EMBL/GenBank/DDBJ whole genome shotgun (WGS) entry which is preliminary data.</text>
</comment>
<dbReference type="EMBL" id="BSFJ01000004">
    <property type="protein sequence ID" value="GLK70698.1"/>
    <property type="molecule type" value="Genomic_DNA"/>
</dbReference>
<reference evidence="2" key="1">
    <citation type="journal article" date="2014" name="Int. J. Syst. Evol. Microbiol.">
        <title>Complete genome sequence of Corynebacterium casei LMG S-19264T (=DSM 44701T), isolated from a smear-ripened cheese.</title>
        <authorList>
            <consortium name="US DOE Joint Genome Institute (JGI-PGF)"/>
            <person name="Walter F."/>
            <person name="Albersmeier A."/>
            <person name="Kalinowski J."/>
            <person name="Ruckert C."/>
        </authorList>
    </citation>
    <scope>NUCLEOTIDE SEQUENCE</scope>
    <source>
        <strain evidence="2">VKM B-2484</strain>
    </source>
</reference>
<evidence type="ECO:0000256" key="1">
    <source>
        <dbReference type="SAM" id="MobiDB-lite"/>
    </source>
</evidence>
<proteinExistence type="predicted"/>
<keyword evidence="3" id="KW-1185">Reference proteome</keyword>